<protein>
    <submittedName>
        <fullName evidence="1">Uncharacterized protein</fullName>
    </submittedName>
</protein>
<reference evidence="1" key="1">
    <citation type="submission" date="2014-11" db="EMBL/GenBank/DDBJ databases">
        <authorList>
            <person name="Amaro Gonzalez C."/>
        </authorList>
    </citation>
    <scope>NUCLEOTIDE SEQUENCE</scope>
</reference>
<evidence type="ECO:0000313" key="1">
    <source>
        <dbReference type="EMBL" id="JAH91283.1"/>
    </source>
</evidence>
<proteinExistence type="predicted"/>
<dbReference type="AlphaFoldDB" id="A0A0E9WPA9"/>
<sequence length="43" mass="4939">MISGWNAAKKEEKYVNVFLILDASWTHSKKKKKSDLAESIQTN</sequence>
<dbReference type="EMBL" id="GBXM01017294">
    <property type="protein sequence ID" value="JAH91283.1"/>
    <property type="molecule type" value="Transcribed_RNA"/>
</dbReference>
<name>A0A0E9WPA9_ANGAN</name>
<organism evidence="1">
    <name type="scientific">Anguilla anguilla</name>
    <name type="common">European freshwater eel</name>
    <name type="synonym">Muraena anguilla</name>
    <dbReference type="NCBI Taxonomy" id="7936"/>
    <lineage>
        <taxon>Eukaryota</taxon>
        <taxon>Metazoa</taxon>
        <taxon>Chordata</taxon>
        <taxon>Craniata</taxon>
        <taxon>Vertebrata</taxon>
        <taxon>Euteleostomi</taxon>
        <taxon>Actinopterygii</taxon>
        <taxon>Neopterygii</taxon>
        <taxon>Teleostei</taxon>
        <taxon>Anguilliformes</taxon>
        <taxon>Anguillidae</taxon>
        <taxon>Anguilla</taxon>
    </lineage>
</organism>
<accession>A0A0E9WPA9</accession>
<reference evidence="1" key="2">
    <citation type="journal article" date="2015" name="Fish Shellfish Immunol.">
        <title>Early steps in the European eel (Anguilla anguilla)-Vibrio vulnificus interaction in the gills: Role of the RtxA13 toxin.</title>
        <authorList>
            <person name="Callol A."/>
            <person name="Pajuelo D."/>
            <person name="Ebbesson L."/>
            <person name="Teles M."/>
            <person name="MacKenzie S."/>
            <person name="Amaro C."/>
        </authorList>
    </citation>
    <scope>NUCLEOTIDE SEQUENCE</scope>
</reference>